<feature type="region of interest" description="Disordered" evidence="1">
    <location>
        <begin position="1"/>
        <end position="128"/>
    </location>
</feature>
<sequence length="203" mass="22130">MPVTTRAAALKSGTKKDNMASARVSIKKKGRSRSRKQQQTKTQEDPLPTTLVASEVRPVVEQQSTDQMVLHLDDDNSKKNDEMDISIESLFSDQETMSSTTNEEKDPQTNSTTSSVPIGTTTSETGATAVPIVSRVSLDSDDDDATSKPVVGGEITYGTSTRGGEMIYMNIHVTELRMVSHTALKTCGWFLLPIAEPSRRYGT</sequence>
<feature type="compositionally biased region" description="Basic and acidic residues" evidence="1">
    <location>
        <begin position="71"/>
        <end position="82"/>
    </location>
</feature>
<gene>
    <name evidence="2" type="ORF">EDS130_LOCUS40402</name>
</gene>
<evidence type="ECO:0000256" key="1">
    <source>
        <dbReference type="SAM" id="MobiDB-lite"/>
    </source>
</evidence>
<name>A0A815QLM7_ADIRI</name>
<dbReference type="Proteomes" id="UP000663852">
    <property type="component" value="Unassembled WGS sequence"/>
</dbReference>
<comment type="caution">
    <text evidence="2">The sequence shown here is derived from an EMBL/GenBank/DDBJ whole genome shotgun (WGS) entry which is preliminary data.</text>
</comment>
<accession>A0A815QLM7</accession>
<feature type="compositionally biased region" description="Basic residues" evidence="1">
    <location>
        <begin position="25"/>
        <end position="38"/>
    </location>
</feature>
<dbReference type="EMBL" id="CAJNOJ010000486">
    <property type="protein sequence ID" value="CAF1464940.1"/>
    <property type="molecule type" value="Genomic_DNA"/>
</dbReference>
<organism evidence="2 3">
    <name type="scientific">Adineta ricciae</name>
    <name type="common">Rotifer</name>
    <dbReference type="NCBI Taxonomy" id="249248"/>
    <lineage>
        <taxon>Eukaryota</taxon>
        <taxon>Metazoa</taxon>
        <taxon>Spiralia</taxon>
        <taxon>Gnathifera</taxon>
        <taxon>Rotifera</taxon>
        <taxon>Eurotatoria</taxon>
        <taxon>Bdelloidea</taxon>
        <taxon>Adinetida</taxon>
        <taxon>Adinetidae</taxon>
        <taxon>Adineta</taxon>
    </lineage>
</organism>
<feature type="compositionally biased region" description="Polar residues" evidence="1">
    <location>
        <begin position="108"/>
        <end position="126"/>
    </location>
</feature>
<dbReference type="AlphaFoldDB" id="A0A815QLM7"/>
<reference evidence="2" key="1">
    <citation type="submission" date="2021-02" db="EMBL/GenBank/DDBJ databases">
        <authorList>
            <person name="Nowell W R."/>
        </authorList>
    </citation>
    <scope>NUCLEOTIDE SEQUENCE</scope>
</reference>
<feature type="compositionally biased region" description="Polar residues" evidence="1">
    <location>
        <begin position="89"/>
        <end position="101"/>
    </location>
</feature>
<evidence type="ECO:0000313" key="2">
    <source>
        <dbReference type="EMBL" id="CAF1464940.1"/>
    </source>
</evidence>
<evidence type="ECO:0000313" key="3">
    <source>
        <dbReference type="Proteomes" id="UP000663852"/>
    </source>
</evidence>
<protein>
    <submittedName>
        <fullName evidence="2">Uncharacterized protein</fullName>
    </submittedName>
</protein>
<proteinExistence type="predicted"/>